<name>A0ABD5MP03_9EURY</name>
<accession>A0ABD5MP03</accession>
<dbReference type="GeneID" id="67211531"/>
<protein>
    <submittedName>
        <fullName evidence="1">Uncharacterized protein</fullName>
    </submittedName>
</protein>
<evidence type="ECO:0000313" key="1">
    <source>
        <dbReference type="EMBL" id="MFB9825555.1"/>
    </source>
</evidence>
<organism evidence="1 2">
    <name type="scientific">Halobaculum roseum</name>
    <dbReference type="NCBI Taxonomy" id="2175149"/>
    <lineage>
        <taxon>Archaea</taxon>
        <taxon>Methanobacteriati</taxon>
        <taxon>Methanobacteriota</taxon>
        <taxon>Stenosarchaea group</taxon>
        <taxon>Halobacteria</taxon>
        <taxon>Halobacteriales</taxon>
        <taxon>Haloferacaceae</taxon>
        <taxon>Halobaculum</taxon>
    </lineage>
</organism>
<proteinExistence type="predicted"/>
<reference evidence="1" key="1">
    <citation type="submission" date="2024-09" db="EMBL/GenBank/DDBJ databases">
        <authorList>
            <person name="Sun Q."/>
        </authorList>
    </citation>
    <scope>NUCLEOTIDE SEQUENCE [LARGE SCALE GENOMIC DNA]</scope>
    <source>
        <strain evidence="1">JCM 31273</strain>
    </source>
</reference>
<keyword evidence="2" id="KW-1185">Reference proteome</keyword>
<gene>
    <name evidence="1" type="ORF">ACFFOL_15395</name>
</gene>
<comment type="caution">
    <text evidence="1">The sequence shown here is derived from an EMBL/GenBank/DDBJ whole genome shotgun (WGS) entry which is preliminary data.</text>
</comment>
<evidence type="ECO:0000313" key="2">
    <source>
        <dbReference type="Proteomes" id="UP001589595"/>
    </source>
</evidence>
<sequence>MTQVRRRSLEIPVDEDGMLGRGCPRCRSQFKIDLERYEERGFMNIRCPDCRFISELDNFTTGEQRDYLYSVSRNFALSTMEDLIEDVFNGSSSSSSGEVEIEVNAGDVDFGRVETEPPTISIELEEEVCDECGFSFQVEIESNGVCPVCR</sequence>
<dbReference type="AlphaFoldDB" id="A0ABD5MP03"/>
<dbReference type="Proteomes" id="UP001589595">
    <property type="component" value="Unassembled WGS sequence"/>
</dbReference>
<dbReference type="EMBL" id="JBHMAJ010000010">
    <property type="protein sequence ID" value="MFB9825555.1"/>
    <property type="molecule type" value="Genomic_DNA"/>
</dbReference>
<dbReference type="RefSeq" id="WP_222921405.1">
    <property type="nucleotide sequence ID" value="NZ_CP082286.1"/>
</dbReference>